<dbReference type="EMBL" id="JAOYFB010000005">
    <property type="protein sequence ID" value="KAK4017237.1"/>
    <property type="molecule type" value="Genomic_DNA"/>
</dbReference>
<proteinExistence type="predicted"/>
<evidence type="ECO:0000313" key="2">
    <source>
        <dbReference type="Proteomes" id="UP001234178"/>
    </source>
</evidence>
<evidence type="ECO:0000313" key="1">
    <source>
        <dbReference type="EMBL" id="KAK4017237.1"/>
    </source>
</evidence>
<gene>
    <name evidence="1" type="ORF">OUZ56_032185</name>
</gene>
<protein>
    <submittedName>
        <fullName evidence="1">Uncharacterized protein</fullName>
    </submittedName>
</protein>
<organism evidence="1 2">
    <name type="scientific">Daphnia magna</name>
    <dbReference type="NCBI Taxonomy" id="35525"/>
    <lineage>
        <taxon>Eukaryota</taxon>
        <taxon>Metazoa</taxon>
        <taxon>Ecdysozoa</taxon>
        <taxon>Arthropoda</taxon>
        <taxon>Crustacea</taxon>
        <taxon>Branchiopoda</taxon>
        <taxon>Diplostraca</taxon>
        <taxon>Cladocera</taxon>
        <taxon>Anomopoda</taxon>
        <taxon>Daphniidae</taxon>
        <taxon>Daphnia</taxon>
    </lineage>
</organism>
<accession>A0ABQ9ZWE2</accession>
<sequence length="110" mass="12361">MPGGAVYVGKNNSNHSHRTFNFDVRLYVGYKKDELNIRTRYLSNPGCSTMAIFPLRKDEPFCGDHQTRAPLVGKAGKASRLPPDFIILDMLHLILTLLSVSRFCKVLVPN</sequence>
<keyword evidence="2" id="KW-1185">Reference proteome</keyword>
<dbReference type="Proteomes" id="UP001234178">
    <property type="component" value="Unassembled WGS sequence"/>
</dbReference>
<name>A0ABQ9ZWE2_9CRUS</name>
<comment type="caution">
    <text evidence="1">The sequence shown here is derived from an EMBL/GenBank/DDBJ whole genome shotgun (WGS) entry which is preliminary data.</text>
</comment>
<reference evidence="1 2" key="1">
    <citation type="journal article" date="2023" name="Nucleic Acids Res.">
        <title>The hologenome of Daphnia magna reveals possible DNA methylation and microbiome-mediated evolution of the host genome.</title>
        <authorList>
            <person name="Chaturvedi A."/>
            <person name="Li X."/>
            <person name="Dhandapani V."/>
            <person name="Marshall H."/>
            <person name="Kissane S."/>
            <person name="Cuenca-Cambronero M."/>
            <person name="Asole G."/>
            <person name="Calvet F."/>
            <person name="Ruiz-Romero M."/>
            <person name="Marangio P."/>
            <person name="Guigo R."/>
            <person name="Rago D."/>
            <person name="Mirbahai L."/>
            <person name="Eastwood N."/>
            <person name="Colbourne J.K."/>
            <person name="Zhou J."/>
            <person name="Mallon E."/>
            <person name="Orsini L."/>
        </authorList>
    </citation>
    <scope>NUCLEOTIDE SEQUENCE [LARGE SCALE GENOMIC DNA]</scope>
    <source>
        <strain evidence="1">LRV0_1</strain>
    </source>
</reference>